<reference evidence="2 3" key="1">
    <citation type="submission" date="2022-05" db="EMBL/GenBank/DDBJ databases">
        <authorList>
            <consortium name="Genoscope - CEA"/>
            <person name="William W."/>
        </authorList>
    </citation>
    <scope>NUCLEOTIDE SEQUENCE [LARGE SCALE GENOMIC DNA]</scope>
</reference>
<sequence length="257" mass="29237">MLYGLERTDVRLRIPANTKKHYEAPQIVKILSHGNNSKKARTPLGQYINSESGRVKAATIFVKTRVVGLWTICHVVQEAYLSCSAGKNGVRRSTTRSRKPNSSLDREAVAMERIQELRKRRGGVLSALTAKRKEIDSLLTDENNVEAVKVKLTEITSLFQRSTDAHEDYNAALIDESQRQESVVYFADIESNLKQEPSPVFHDANFRPEERKTKHKVPRQSSSDSDEQSALIDQAFQILEQQNRVMEEFVISSRKTH</sequence>
<feature type="compositionally biased region" description="Basic residues" evidence="1">
    <location>
        <begin position="89"/>
        <end position="99"/>
    </location>
</feature>
<comment type="caution">
    <text evidence="2">The sequence shown here is derived from an EMBL/GenBank/DDBJ whole genome shotgun (WGS) entry which is preliminary data.</text>
</comment>
<feature type="region of interest" description="Disordered" evidence="1">
    <location>
        <begin position="197"/>
        <end position="228"/>
    </location>
</feature>
<gene>
    <name evidence="2" type="ORF">PLOB_00015715</name>
</gene>
<evidence type="ECO:0000313" key="3">
    <source>
        <dbReference type="Proteomes" id="UP001159405"/>
    </source>
</evidence>
<feature type="region of interest" description="Disordered" evidence="1">
    <location>
        <begin position="87"/>
        <end position="106"/>
    </location>
</feature>
<accession>A0ABN8R719</accession>
<organism evidence="2 3">
    <name type="scientific">Porites lobata</name>
    <dbReference type="NCBI Taxonomy" id="104759"/>
    <lineage>
        <taxon>Eukaryota</taxon>
        <taxon>Metazoa</taxon>
        <taxon>Cnidaria</taxon>
        <taxon>Anthozoa</taxon>
        <taxon>Hexacorallia</taxon>
        <taxon>Scleractinia</taxon>
        <taxon>Fungiina</taxon>
        <taxon>Poritidae</taxon>
        <taxon>Porites</taxon>
    </lineage>
</organism>
<evidence type="ECO:0000313" key="2">
    <source>
        <dbReference type="EMBL" id="CAH3175163.1"/>
    </source>
</evidence>
<name>A0ABN8R719_9CNID</name>
<dbReference type="Proteomes" id="UP001159405">
    <property type="component" value="Unassembled WGS sequence"/>
</dbReference>
<protein>
    <submittedName>
        <fullName evidence="2">Uncharacterized protein</fullName>
    </submittedName>
</protein>
<keyword evidence="3" id="KW-1185">Reference proteome</keyword>
<evidence type="ECO:0000256" key="1">
    <source>
        <dbReference type="SAM" id="MobiDB-lite"/>
    </source>
</evidence>
<proteinExistence type="predicted"/>
<dbReference type="EMBL" id="CALNXK010000197">
    <property type="protein sequence ID" value="CAH3175163.1"/>
    <property type="molecule type" value="Genomic_DNA"/>
</dbReference>